<sequence>MKKTNFIVIFWLVLALIFTIVLLFNLTSIFQSISYLIIPETSNDMYMSADEVKRSLISNIPMAVISIAGMWVGIKSGLKLYKHTEEV</sequence>
<keyword evidence="3" id="KW-1185">Reference proteome</keyword>
<evidence type="ECO:0000313" key="3">
    <source>
        <dbReference type="Proteomes" id="UP000500890"/>
    </source>
</evidence>
<dbReference type="Proteomes" id="UP000500890">
    <property type="component" value="Chromosome"/>
</dbReference>
<keyword evidence="1" id="KW-0812">Transmembrane</keyword>
<dbReference type="KEGG" id="vah:G7081_03530"/>
<dbReference type="EMBL" id="CP049886">
    <property type="protein sequence ID" value="QIL46208.1"/>
    <property type="molecule type" value="Genomic_DNA"/>
</dbReference>
<dbReference type="AlphaFoldDB" id="A0A6G8AMC0"/>
<protein>
    <submittedName>
        <fullName evidence="2">Uncharacterized protein</fullName>
    </submittedName>
</protein>
<reference evidence="2 3" key="1">
    <citation type="submission" date="2020-03" db="EMBL/GenBank/DDBJ databases">
        <title>Vagococcus sp. nov., isolated from beetles.</title>
        <authorList>
            <person name="Hyun D.-W."/>
            <person name="Bae J.-W."/>
        </authorList>
    </citation>
    <scope>NUCLEOTIDE SEQUENCE [LARGE SCALE GENOMIC DNA]</scope>
    <source>
        <strain evidence="2 3">HDW17A</strain>
    </source>
</reference>
<accession>A0A6G8AMC0</accession>
<keyword evidence="1" id="KW-0472">Membrane</keyword>
<feature type="transmembrane region" description="Helical" evidence="1">
    <location>
        <begin position="56"/>
        <end position="74"/>
    </location>
</feature>
<keyword evidence="1" id="KW-1133">Transmembrane helix</keyword>
<gene>
    <name evidence="2" type="ORF">G7081_03530</name>
</gene>
<proteinExistence type="predicted"/>
<dbReference type="RefSeq" id="WP_166007455.1">
    <property type="nucleotide sequence ID" value="NZ_CP049886.1"/>
</dbReference>
<name>A0A6G8AMC0_9ENTE</name>
<organism evidence="2 3">
    <name type="scientific">Vagococcus coleopterorum</name>
    <dbReference type="NCBI Taxonomy" id="2714946"/>
    <lineage>
        <taxon>Bacteria</taxon>
        <taxon>Bacillati</taxon>
        <taxon>Bacillota</taxon>
        <taxon>Bacilli</taxon>
        <taxon>Lactobacillales</taxon>
        <taxon>Enterococcaceae</taxon>
        <taxon>Vagococcus</taxon>
    </lineage>
</organism>
<evidence type="ECO:0000313" key="2">
    <source>
        <dbReference type="EMBL" id="QIL46208.1"/>
    </source>
</evidence>
<evidence type="ECO:0000256" key="1">
    <source>
        <dbReference type="SAM" id="Phobius"/>
    </source>
</evidence>